<protein>
    <recommendedName>
        <fullName evidence="4 11">NADH-ubiquinone oxidoreductase chain 1</fullName>
        <ecNumber evidence="11">7.1.1.2</ecNumber>
    </recommendedName>
</protein>
<accession>H9MFI1</accession>
<feature type="transmembrane region" description="Helical" evidence="12">
    <location>
        <begin position="230"/>
        <end position="258"/>
    </location>
</feature>
<comment type="subcellular location">
    <subcellularLocation>
        <location evidence="10">Mitochondrion inner membrane</location>
        <topology evidence="10">Multi-pass membrane protein</topology>
    </subcellularLocation>
    <subcellularLocation>
        <location evidence="2">Mitochondrion membrane</location>
        <topology evidence="2">Multi-pass membrane protein</topology>
    </subcellularLocation>
</comment>
<dbReference type="PANTHER" id="PTHR11432:SF3">
    <property type="entry name" value="NADH-UBIQUINONE OXIDOREDUCTASE CHAIN 1"/>
    <property type="match status" value="1"/>
</dbReference>
<keyword evidence="10" id="KW-0520">NAD</keyword>
<dbReference type="InterPro" id="IPR001694">
    <property type="entry name" value="NADH_UbQ_OxRdtase_su1/FPO"/>
</dbReference>
<feature type="transmembrane region" description="Helical" evidence="12">
    <location>
        <begin position="67"/>
        <end position="87"/>
    </location>
</feature>
<evidence type="ECO:0000256" key="2">
    <source>
        <dbReference type="ARBA" id="ARBA00004225"/>
    </source>
</evidence>
<keyword evidence="5" id="KW-0813">Transport</keyword>
<keyword evidence="8 11" id="KW-0830">Ubiquinone</keyword>
<keyword evidence="9 12" id="KW-0472">Membrane</keyword>
<evidence type="ECO:0000256" key="8">
    <source>
        <dbReference type="ARBA" id="ARBA00023075"/>
    </source>
</evidence>
<dbReference type="PANTHER" id="PTHR11432">
    <property type="entry name" value="NADH DEHYDROGENASE SUBUNIT 1"/>
    <property type="match status" value="1"/>
</dbReference>
<dbReference type="GO" id="GO:0009060">
    <property type="term" value="P:aerobic respiration"/>
    <property type="evidence" value="ECO:0007669"/>
    <property type="project" value="TreeGrafter"/>
</dbReference>
<feature type="transmembrane region" description="Helical" evidence="12">
    <location>
        <begin position="175"/>
        <end position="194"/>
    </location>
</feature>
<name>H9MFI1_9ARAC</name>
<dbReference type="InterPro" id="IPR018086">
    <property type="entry name" value="NADH_UbQ_OxRdtase_su1_CS"/>
</dbReference>
<dbReference type="RefSeq" id="YP_006234168.1">
    <property type="nucleotide sequence ID" value="NC_017752.1"/>
</dbReference>
<comment type="catalytic activity">
    <reaction evidence="11">
        <text>a ubiquinone + NADH + 5 H(+)(in) = a ubiquinol + NAD(+) + 4 H(+)(out)</text>
        <dbReference type="Rhea" id="RHEA:29091"/>
        <dbReference type="Rhea" id="RHEA-COMP:9565"/>
        <dbReference type="Rhea" id="RHEA-COMP:9566"/>
        <dbReference type="ChEBI" id="CHEBI:15378"/>
        <dbReference type="ChEBI" id="CHEBI:16389"/>
        <dbReference type="ChEBI" id="CHEBI:17976"/>
        <dbReference type="ChEBI" id="CHEBI:57540"/>
        <dbReference type="ChEBI" id="CHEBI:57945"/>
        <dbReference type="EC" id="7.1.1.2"/>
    </reaction>
</comment>
<organism evidence="13">
    <name type="scientific">Paratemnoides elongatus</name>
    <dbReference type="NCBI Taxonomy" id="51805"/>
    <lineage>
        <taxon>Eukaryota</taxon>
        <taxon>Metazoa</taxon>
        <taxon>Ecdysozoa</taxon>
        <taxon>Arthropoda</taxon>
        <taxon>Chelicerata</taxon>
        <taxon>Arachnida</taxon>
        <taxon>Pseudoscorpiones</taxon>
        <taxon>Cheliferoidea</taxon>
        <taxon>Atemnidae</taxon>
        <taxon>Paratemnoides</taxon>
    </lineage>
</organism>
<dbReference type="PROSITE" id="PS00667">
    <property type="entry name" value="COMPLEX1_ND1_1"/>
    <property type="match status" value="1"/>
</dbReference>
<evidence type="ECO:0000256" key="3">
    <source>
        <dbReference type="ARBA" id="ARBA00010535"/>
    </source>
</evidence>
<evidence type="ECO:0000256" key="4">
    <source>
        <dbReference type="ARBA" id="ARBA00021009"/>
    </source>
</evidence>
<comment type="similarity">
    <text evidence="3 10">Belongs to the complex I subunit 1 family.</text>
</comment>
<dbReference type="GeneID" id="12354345"/>
<dbReference type="GO" id="GO:0005743">
    <property type="term" value="C:mitochondrial inner membrane"/>
    <property type="evidence" value="ECO:0007669"/>
    <property type="project" value="UniProtKB-SubCell"/>
</dbReference>
<keyword evidence="7 12" id="KW-1133">Transmembrane helix</keyword>
<evidence type="ECO:0000256" key="12">
    <source>
        <dbReference type="SAM" id="Phobius"/>
    </source>
</evidence>
<evidence type="ECO:0000256" key="9">
    <source>
        <dbReference type="ARBA" id="ARBA00023136"/>
    </source>
</evidence>
<feature type="transmembrane region" description="Helical" evidence="12">
    <location>
        <begin position="99"/>
        <end position="121"/>
    </location>
</feature>
<evidence type="ECO:0000256" key="10">
    <source>
        <dbReference type="RuleBase" id="RU000471"/>
    </source>
</evidence>
<gene>
    <name evidence="13" type="primary">ND1</name>
</gene>
<feature type="transmembrane region" description="Helical" evidence="12">
    <location>
        <begin position="270"/>
        <end position="290"/>
    </location>
</feature>
<evidence type="ECO:0000256" key="6">
    <source>
        <dbReference type="ARBA" id="ARBA00022692"/>
    </source>
</evidence>
<dbReference type="GO" id="GO:0008137">
    <property type="term" value="F:NADH dehydrogenase (ubiquinone) activity"/>
    <property type="evidence" value="ECO:0007669"/>
    <property type="project" value="UniProtKB-EC"/>
</dbReference>
<feature type="transmembrane region" description="Helical" evidence="12">
    <location>
        <begin position="133"/>
        <end position="155"/>
    </location>
</feature>
<dbReference type="EMBL" id="JQ040543">
    <property type="protein sequence ID" value="AEX37726.1"/>
    <property type="molecule type" value="Genomic_DNA"/>
</dbReference>
<dbReference type="GO" id="GO:0003954">
    <property type="term" value="F:NADH dehydrogenase activity"/>
    <property type="evidence" value="ECO:0007669"/>
    <property type="project" value="TreeGrafter"/>
</dbReference>
<reference evidence="13" key="1">
    <citation type="journal article" date="2012" name="BMC Evol. Biol.">
        <title>Pseudoscorpion mitochondria show rearranged genes and genome-wide reductions of RNA gene sizes and inferred structures, yet typical nucleotide composition bias.</title>
        <authorList>
            <person name="Ovchinnikov S."/>
            <person name="Masta S.E."/>
        </authorList>
    </citation>
    <scope>NUCLEOTIDE SEQUENCE</scope>
</reference>
<keyword evidence="6 10" id="KW-0812">Transmembrane</keyword>
<comment type="function">
    <text evidence="1">Core subunit of the mitochondrial membrane respiratory chain NADH dehydrogenase (Complex I) that is believed to belong to the minimal assembly required for catalysis. Complex I functions in the transfer of electrons from NADH to the respiratory chain. The immediate electron acceptor for the enzyme is believed to be ubiquinone.</text>
</comment>
<evidence type="ECO:0000256" key="7">
    <source>
        <dbReference type="ARBA" id="ARBA00022989"/>
    </source>
</evidence>
<evidence type="ECO:0000313" key="13">
    <source>
        <dbReference type="EMBL" id="AEX37726.1"/>
    </source>
</evidence>
<evidence type="ECO:0000256" key="11">
    <source>
        <dbReference type="RuleBase" id="RU000473"/>
    </source>
</evidence>
<dbReference type="EC" id="7.1.1.2" evidence="11"/>
<proteinExistence type="inferred from homology"/>
<sequence>MVVYLMLVLSALLGVVFFSMLERKILSLIQIRKGPNSVMLMGLLQSVVDAVKLFMKEQMKLYSVSIFIYLVSPACMAILSIFIWAFYPLSSDIFMFEYSMLLFVMVTSLEAYFLLFMGWFSSNKFSMMGSLRGVSQIISFEINIMLIILMMIYIWETASFLSVLKLQSEMVSGLWYLLYLAVLMFLLVVVELNRSPVDMVEGESELVSGFNIEYMSYGLSVVFISEFSGMIIMCFIVGSLFLCSFLLLALMLCFVLLIIRSVFPRVRYDLLMMFMWKSVLPLIMGLYYLYMLM</sequence>
<geneLocation type="mitochondrion" evidence="13"/>
<evidence type="ECO:0000256" key="1">
    <source>
        <dbReference type="ARBA" id="ARBA00003257"/>
    </source>
</evidence>
<keyword evidence="11 13" id="KW-0496">Mitochondrion</keyword>
<dbReference type="CTD" id="4535"/>
<dbReference type="AlphaFoldDB" id="H9MFI1"/>
<evidence type="ECO:0000256" key="5">
    <source>
        <dbReference type="ARBA" id="ARBA00022448"/>
    </source>
</evidence>
<dbReference type="Pfam" id="PF00146">
    <property type="entry name" value="NADHdh"/>
    <property type="match status" value="1"/>
</dbReference>